<gene>
    <name evidence="3" type="ORF">D0Y83_07245</name>
    <name evidence="2" type="ORF">EKJ_11140</name>
</gene>
<reference evidence="3" key="2">
    <citation type="submission" date="2018-09" db="EMBL/GenBank/DDBJ databases">
        <authorList>
            <person name="Zhang J."/>
        </authorList>
    </citation>
    <scope>NUCLEOTIDE SEQUENCE</scope>
    <source>
        <strain evidence="3">21-3</strain>
    </source>
</reference>
<keyword evidence="1" id="KW-0472">Membrane</keyword>
<feature type="transmembrane region" description="Helical" evidence="1">
    <location>
        <begin position="9"/>
        <end position="30"/>
    </location>
</feature>
<evidence type="ECO:0000313" key="5">
    <source>
        <dbReference type="Proteomes" id="UP000325385"/>
    </source>
</evidence>
<organism evidence="2 4">
    <name type="scientific">Qipengyuania flava</name>
    <dbReference type="NCBI Taxonomy" id="192812"/>
    <lineage>
        <taxon>Bacteria</taxon>
        <taxon>Pseudomonadati</taxon>
        <taxon>Pseudomonadota</taxon>
        <taxon>Alphaproteobacteria</taxon>
        <taxon>Sphingomonadales</taxon>
        <taxon>Erythrobacteraceae</taxon>
        <taxon>Qipengyuania</taxon>
    </lineage>
</organism>
<feature type="transmembrane region" description="Helical" evidence="1">
    <location>
        <begin position="84"/>
        <end position="104"/>
    </location>
</feature>
<keyword evidence="1" id="KW-0812">Transmembrane</keyword>
<feature type="transmembrane region" description="Helical" evidence="1">
    <location>
        <begin position="59"/>
        <end position="77"/>
    </location>
</feature>
<keyword evidence="4" id="KW-1185">Reference proteome</keyword>
<dbReference type="EMBL" id="AP019389">
    <property type="protein sequence ID" value="BBI20267.1"/>
    <property type="molecule type" value="Genomic_DNA"/>
</dbReference>
<reference evidence="5" key="1">
    <citation type="submission" date="2018-09" db="EMBL/GenBank/DDBJ databases">
        <title>Nocardia yunnanensis sp. nov., an actinomycete isolated from a soil sample.</title>
        <authorList>
            <person name="Zhang J."/>
        </authorList>
    </citation>
    <scope>NUCLEOTIDE SEQUENCE [LARGE SCALE GENOMIC DNA]</scope>
    <source>
        <strain evidence="5">21-3</strain>
    </source>
</reference>
<dbReference type="RefSeq" id="WP_130586190.1">
    <property type="nucleotide sequence ID" value="NZ_AP019389.1"/>
</dbReference>
<evidence type="ECO:0000313" key="2">
    <source>
        <dbReference type="EMBL" id="BBI20267.1"/>
    </source>
</evidence>
<feature type="transmembrane region" description="Helical" evidence="1">
    <location>
        <begin position="110"/>
        <end position="130"/>
    </location>
</feature>
<evidence type="ECO:0000256" key="1">
    <source>
        <dbReference type="SAM" id="Phobius"/>
    </source>
</evidence>
<dbReference type="GeneID" id="69697088"/>
<dbReference type="Proteomes" id="UP000290057">
    <property type="component" value="Chromosome"/>
</dbReference>
<dbReference type="Proteomes" id="UP000325385">
    <property type="component" value="Chromosome"/>
</dbReference>
<evidence type="ECO:0000313" key="4">
    <source>
        <dbReference type="Proteomes" id="UP000290057"/>
    </source>
</evidence>
<evidence type="ECO:0008006" key="6">
    <source>
        <dbReference type="Google" id="ProtNLM"/>
    </source>
</evidence>
<reference evidence="2 4" key="3">
    <citation type="submission" date="2019-01" db="EMBL/GenBank/DDBJ databases">
        <title>Complete genome sequence of Erythrobacter flavus KJ5.</title>
        <authorList>
            <person name="Kanesaki Y."/>
            <person name="Brotosudarmo T."/>
            <person name="Moriuchi R."/>
            <person name="Awai K."/>
        </authorList>
    </citation>
    <scope>NUCLEOTIDE SEQUENCE [LARGE SCALE GENOMIC DNA]</scope>
    <source>
        <strain evidence="2 4">KJ5</strain>
    </source>
</reference>
<protein>
    <recommendedName>
        <fullName evidence="6">Sugar transporter</fullName>
    </recommendedName>
</protein>
<accession>A0A3T1CH06</accession>
<dbReference type="EMBL" id="CP032228">
    <property type="protein sequence ID" value="QFI63085.1"/>
    <property type="molecule type" value="Genomic_DNA"/>
</dbReference>
<dbReference type="AlphaFoldDB" id="A0A3T1CH06"/>
<keyword evidence="1" id="KW-1133">Transmembrane helix</keyword>
<sequence>MTSAIRTPWHLWVVGIATLLFNAIGIYSYTMTQTGSLADLGMTADQIAYFDSFPAWADGAWALGVWGAFAGSILLLLRRKIAFAAFLIATIGLVGTTYFELVVSQIPESLQNPVLMAAIWITTLFSLWYSRRMAAAGVLR</sequence>
<proteinExistence type="predicted"/>
<name>A0A3T1CH06_9SPHN</name>
<evidence type="ECO:0000313" key="3">
    <source>
        <dbReference type="EMBL" id="QFI63085.1"/>
    </source>
</evidence>